<dbReference type="Proteomes" id="UP000255443">
    <property type="component" value="Unassembled WGS sequence"/>
</dbReference>
<gene>
    <name evidence="1" type="ORF">NCTC7303_01164</name>
</gene>
<reference evidence="1 2" key="1">
    <citation type="submission" date="2018-06" db="EMBL/GenBank/DDBJ databases">
        <authorList>
            <consortium name="Pathogen Informatics"/>
            <person name="Doyle S."/>
        </authorList>
    </citation>
    <scope>NUCLEOTIDE SEQUENCE [LARGE SCALE GENOMIC DNA]</scope>
    <source>
        <strain evidence="1 2">NCTC7303</strain>
    </source>
</reference>
<accession>A0A379SL57</accession>
<proteinExistence type="predicted"/>
<evidence type="ECO:0000313" key="2">
    <source>
        <dbReference type="Proteomes" id="UP000255443"/>
    </source>
</evidence>
<evidence type="ECO:0000313" key="1">
    <source>
        <dbReference type="EMBL" id="SUG29014.1"/>
    </source>
</evidence>
<name>A0A379SL57_SALER</name>
<organism evidence="1 2">
    <name type="scientific">Salmonella enterica subsp. arizonae</name>
    <dbReference type="NCBI Taxonomy" id="59203"/>
    <lineage>
        <taxon>Bacteria</taxon>
        <taxon>Pseudomonadati</taxon>
        <taxon>Pseudomonadota</taxon>
        <taxon>Gammaproteobacteria</taxon>
        <taxon>Enterobacterales</taxon>
        <taxon>Enterobacteriaceae</taxon>
        <taxon>Salmonella</taxon>
    </lineage>
</organism>
<sequence>MRRIGLNFRLLKLLAADIIKSLYQRWITRESFRRRHIFNPMLFPKAIPPRETCEYQTLQKFPAPVRTNTLGFSIISGTTLSLKKIR</sequence>
<protein>
    <submittedName>
        <fullName evidence="1">Uncharacterized protein</fullName>
    </submittedName>
</protein>
<dbReference type="EMBL" id="UGXC01000002">
    <property type="protein sequence ID" value="SUG29014.1"/>
    <property type="molecule type" value="Genomic_DNA"/>
</dbReference>
<dbReference type="AlphaFoldDB" id="A0A379SL57"/>